<evidence type="ECO:0000313" key="3">
    <source>
        <dbReference type="Proteomes" id="UP001153069"/>
    </source>
</evidence>
<feature type="region of interest" description="Disordered" evidence="1">
    <location>
        <begin position="129"/>
        <end position="173"/>
    </location>
</feature>
<gene>
    <name evidence="2" type="ORF">SEMRO_3877_G351630.1</name>
</gene>
<name>A0A9N8F630_9STRA</name>
<dbReference type="EMBL" id="CAICTM010003875">
    <property type="protein sequence ID" value="CAB9531710.1"/>
    <property type="molecule type" value="Genomic_DNA"/>
</dbReference>
<proteinExistence type="predicted"/>
<dbReference type="AlphaFoldDB" id="A0A9N8F630"/>
<feature type="compositionally biased region" description="Low complexity" evidence="1">
    <location>
        <begin position="30"/>
        <end position="43"/>
    </location>
</feature>
<reference evidence="2" key="1">
    <citation type="submission" date="2020-06" db="EMBL/GenBank/DDBJ databases">
        <authorList>
            <consortium name="Plant Systems Biology data submission"/>
        </authorList>
    </citation>
    <scope>NUCLEOTIDE SEQUENCE</scope>
    <source>
        <strain evidence="2">D6</strain>
    </source>
</reference>
<comment type="caution">
    <text evidence="2">The sequence shown here is derived from an EMBL/GenBank/DDBJ whole genome shotgun (WGS) entry which is preliminary data.</text>
</comment>
<organism evidence="2 3">
    <name type="scientific">Seminavis robusta</name>
    <dbReference type="NCBI Taxonomy" id="568900"/>
    <lineage>
        <taxon>Eukaryota</taxon>
        <taxon>Sar</taxon>
        <taxon>Stramenopiles</taxon>
        <taxon>Ochrophyta</taxon>
        <taxon>Bacillariophyta</taxon>
        <taxon>Bacillariophyceae</taxon>
        <taxon>Bacillariophycidae</taxon>
        <taxon>Naviculales</taxon>
        <taxon>Naviculaceae</taxon>
        <taxon>Seminavis</taxon>
    </lineage>
</organism>
<feature type="compositionally biased region" description="Polar residues" evidence="1">
    <location>
        <begin position="150"/>
        <end position="163"/>
    </location>
</feature>
<evidence type="ECO:0000313" key="2">
    <source>
        <dbReference type="EMBL" id="CAB9531710.1"/>
    </source>
</evidence>
<dbReference type="OrthoDB" id="55524at2759"/>
<sequence length="173" mass="19070">MMRSSSLSGNAFLLSKEASLRMQQEEDLLSSTRSSSTASTFNSSCRSVTFGSVQVREFNRIAGDHPDCAEGPPMSIDWSFAELEPVSVDKHQTTRQGSFTVAPIPSTLRKEILQFGFHVPPQDIKAAEKMATKAARQREQTSRGELTMLSGGTTQSRPNSAKWQQRGLASWSR</sequence>
<evidence type="ECO:0000256" key="1">
    <source>
        <dbReference type="SAM" id="MobiDB-lite"/>
    </source>
</evidence>
<feature type="compositionally biased region" description="Basic and acidic residues" evidence="1">
    <location>
        <begin position="129"/>
        <end position="142"/>
    </location>
</feature>
<protein>
    <submittedName>
        <fullName evidence="2">Uncharacterized protein</fullName>
    </submittedName>
</protein>
<dbReference type="Proteomes" id="UP001153069">
    <property type="component" value="Unassembled WGS sequence"/>
</dbReference>
<keyword evidence="3" id="KW-1185">Reference proteome</keyword>
<feature type="region of interest" description="Disordered" evidence="1">
    <location>
        <begin position="24"/>
        <end position="43"/>
    </location>
</feature>
<accession>A0A9N8F630</accession>